<dbReference type="AlphaFoldDB" id="A0A0M6Y6P4"/>
<keyword evidence="2" id="KW-1185">Reference proteome</keyword>
<dbReference type="STRING" id="187304.B0E33_08705"/>
<proteinExistence type="predicted"/>
<name>A0A0M6Y6P4_9HYPH</name>
<gene>
    <name evidence="1" type="ORF">LAL4801_02914</name>
</gene>
<reference evidence="2" key="1">
    <citation type="submission" date="2015-07" db="EMBL/GenBank/DDBJ databases">
        <authorList>
            <person name="Rodrigo-Torres Lidia"/>
            <person name="Arahal R.David."/>
        </authorList>
    </citation>
    <scope>NUCLEOTIDE SEQUENCE [LARGE SCALE GENOMIC DNA]</scope>
    <source>
        <strain evidence="2">CECT 4801</strain>
    </source>
</reference>
<dbReference type="CDD" id="cd04183">
    <property type="entry name" value="GT2_BcE_like"/>
    <property type="match status" value="1"/>
</dbReference>
<dbReference type="EMBL" id="CXST01000002">
    <property type="protein sequence ID" value="CTQ44470.1"/>
    <property type="molecule type" value="Genomic_DNA"/>
</dbReference>
<protein>
    <recommendedName>
        <fullName evidence="3">dTDP-glucose pyrophosphorylase</fullName>
    </recommendedName>
</protein>
<accession>A0A0M6Y6P4</accession>
<dbReference type="PIRSF" id="PIRSF028162">
    <property type="entry name" value="BcbE_prd"/>
    <property type="match status" value="1"/>
</dbReference>
<organism evidence="1 2">
    <name type="scientific">Roseibium aggregatum</name>
    <dbReference type="NCBI Taxonomy" id="187304"/>
    <lineage>
        <taxon>Bacteria</taxon>
        <taxon>Pseudomonadati</taxon>
        <taxon>Pseudomonadota</taxon>
        <taxon>Alphaproteobacteria</taxon>
        <taxon>Hyphomicrobiales</taxon>
        <taxon>Stappiaceae</taxon>
        <taxon>Roseibium</taxon>
    </lineage>
</organism>
<dbReference type="SUPFAM" id="SSF53448">
    <property type="entry name" value="Nucleotide-diphospho-sugar transferases"/>
    <property type="match status" value="1"/>
</dbReference>
<evidence type="ECO:0000313" key="2">
    <source>
        <dbReference type="Proteomes" id="UP000048926"/>
    </source>
</evidence>
<dbReference type="InterPro" id="IPR016873">
    <property type="entry name" value="Caps_polysacc_synth_BcbE_prd"/>
</dbReference>
<evidence type="ECO:0000313" key="1">
    <source>
        <dbReference type="EMBL" id="CTQ44470.1"/>
    </source>
</evidence>
<dbReference type="InterPro" id="IPR029044">
    <property type="entry name" value="Nucleotide-diphossugar_trans"/>
</dbReference>
<dbReference type="Proteomes" id="UP000048926">
    <property type="component" value="Unassembled WGS sequence"/>
</dbReference>
<evidence type="ECO:0008006" key="3">
    <source>
        <dbReference type="Google" id="ProtNLM"/>
    </source>
</evidence>
<dbReference type="Gene3D" id="3.90.550.10">
    <property type="entry name" value="Spore Coat Polysaccharide Biosynthesis Protein SpsA, Chain A"/>
    <property type="match status" value="1"/>
</dbReference>
<sequence length="252" mass="27397">MSGVVAITMAGMGSRFTKAGYDRPKYEIEALGRPLFDWSMLSMEAYREAGWSFCFAVRSGLNAPDFLTARCKALGIQVDGIVELDELTDGQATTALELVATASENQPLAIFNIDTYVAPGAMKPADPAVCAGHVPCFPGPGNGWSFARTDADGRVVELREKERISDHATVGLYWFDSVARYRDVYARFFRNSGEEKGERYIAPMYNQIIADGAAVSISQLAFEDVGMLGTPEQLEAFIASPPPSAAKWTIAK</sequence>
<dbReference type="OrthoDB" id="9788272at2"/>
<dbReference type="RefSeq" id="WP_055657259.1">
    <property type="nucleotide sequence ID" value="NZ_CXST01000002.1"/>
</dbReference>